<dbReference type="InterPro" id="IPR013083">
    <property type="entry name" value="Znf_RING/FYVE/PHD"/>
</dbReference>
<dbReference type="SUPFAM" id="SSF57850">
    <property type="entry name" value="RING/U-box"/>
    <property type="match status" value="1"/>
</dbReference>
<evidence type="ECO:0000313" key="3">
    <source>
        <dbReference type="EMBL" id="CAD6264405.1"/>
    </source>
</evidence>
<accession>A0A811QYQ5</accession>
<reference evidence="3" key="1">
    <citation type="submission" date="2020-10" db="EMBL/GenBank/DDBJ databases">
        <authorList>
            <person name="Han B."/>
            <person name="Lu T."/>
            <person name="Zhao Q."/>
            <person name="Huang X."/>
            <person name="Zhao Y."/>
        </authorList>
    </citation>
    <scope>NUCLEOTIDE SEQUENCE</scope>
</reference>
<dbReference type="Gene3D" id="3.30.40.10">
    <property type="entry name" value="Zinc/RING finger domain, C3HC4 (zinc finger)"/>
    <property type="match status" value="1"/>
</dbReference>
<feature type="compositionally biased region" description="Low complexity" evidence="1">
    <location>
        <begin position="251"/>
        <end position="269"/>
    </location>
</feature>
<dbReference type="EMBL" id="CAJGYO010000012">
    <property type="protein sequence ID" value="CAD6264405.1"/>
    <property type="molecule type" value="Genomic_DNA"/>
</dbReference>
<feature type="compositionally biased region" description="Low complexity" evidence="1">
    <location>
        <begin position="346"/>
        <end position="359"/>
    </location>
</feature>
<evidence type="ECO:0000256" key="1">
    <source>
        <dbReference type="SAM" id="MobiDB-lite"/>
    </source>
</evidence>
<feature type="region of interest" description="Disordered" evidence="1">
    <location>
        <begin position="194"/>
        <end position="371"/>
    </location>
</feature>
<evidence type="ECO:0000259" key="2">
    <source>
        <dbReference type="Pfam" id="PF17123"/>
    </source>
</evidence>
<feature type="compositionally biased region" description="Pro residues" evidence="1">
    <location>
        <begin position="73"/>
        <end position="84"/>
    </location>
</feature>
<comment type="caution">
    <text evidence="3">The sequence shown here is derived from an EMBL/GenBank/DDBJ whole genome shotgun (WGS) entry which is preliminary data.</text>
</comment>
<name>A0A811QYQ5_9POAL</name>
<dbReference type="OrthoDB" id="687730at2759"/>
<protein>
    <recommendedName>
        <fullName evidence="2">RING-type domain-containing protein</fullName>
    </recommendedName>
</protein>
<dbReference type="Proteomes" id="UP000604825">
    <property type="component" value="Unassembled WGS sequence"/>
</dbReference>
<sequence length="371" mass="39046">MGTGWRRALCTSVQWDDDRDDRDAKNKKRRPQHDAPSPRSTSGGGFFSAVKSGSNPSTPTLRCRTRPLQQPADPAPVTPPPSAPAPARKHRVPLFQALSAPPSPRSPSRFALLKASLLPSKSRCGVCSRGVKSGGSSAVFTAECSHAFHFPCIAARARLLLRQRRPVLPVCASPWRQAPFLASLRLHCSFHEDAQSKHRGGGGDGRKTPPPASAAATGGGGPKLYDDDEPLLAPRPRPTAAASTRSRRPTRTTTRSRALPSSGASSRGPAPRRPGRHRGARGRARVLGPAPRQVRGGRQGQGARAALLVGGPAARAYRPGHRAGRQPGHDGREAADAQARMRLVVASSAPPTASPSSRSPAPPSACCRCAG</sequence>
<feature type="domain" description="RING-type" evidence="2">
    <location>
        <begin position="124"/>
        <end position="153"/>
    </location>
</feature>
<proteinExistence type="predicted"/>
<dbReference type="InterPro" id="IPR001841">
    <property type="entry name" value="Znf_RING"/>
</dbReference>
<dbReference type="AlphaFoldDB" id="A0A811QYQ5"/>
<organism evidence="3 4">
    <name type="scientific">Miscanthus lutarioriparius</name>
    <dbReference type="NCBI Taxonomy" id="422564"/>
    <lineage>
        <taxon>Eukaryota</taxon>
        <taxon>Viridiplantae</taxon>
        <taxon>Streptophyta</taxon>
        <taxon>Embryophyta</taxon>
        <taxon>Tracheophyta</taxon>
        <taxon>Spermatophyta</taxon>
        <taxon>Magnoliopsida</taxon>
        <taxon>Liliopsida</taxon>
        <taxon>Poales</taxon>
        <taxon>Poaceae</taxon>
        <taxon>PACMAD clade</taxon>
        <taxon>Panicoideae</taxon>
        <taxon>Andropogonodae</taxon>
        <taxon>Andropogoneae</taxon>
        <taxon>Saccharinae</taxon>
        <taxon>Miscanthus</taxon>
    </lineage>
</organism>
<feature type="compositionally biased region" description="Low complexity" evidence="1">
    <location>
        <begin position="231"/>
        <end position="244"/>
    </location>
</feature>
<keyword evidence="4" id="KW-1185">Reference proteome</keyword>
<feature type="region of interest" description="Disordered" evidence="1">
    <location>
        <begin position="1"/>
        <end position="87"/>
    </location>
</feature>
<feature type="compositionally biased region" description="Low complexity" evidence="1">
    <location>
        <begin position="285"/>
        <end position="306"/>
    </location>
</feature>
<feature type="compositionally biased region" description="Polar residues" evidence="1">
    <location>
        <begin position="51"/>
        <end position="60"/>
    </location>
</feature>
<gene>
    <name evidence="3" type="ORF">NCGR_LOCUS47710</name>
</gene>
<dbReference type="Pfam" id="PF17123">
    <property type="entry name" value="zf-RING_11"/>
    <property type="match status" value="1"/>
</dbReference>
<evidence type="ECO:0000313" key="4">
    <source>
        <dbReference type="Proteomes" id="UP000604825"/>
    </source>
</evidence>
<feature type="compositionally biased region" description="Basic residues" evidence="1">
    <location>
        <begin position="273"/>
        <end position="284"/>
    </location>
</feature>